<keyword evidence="3 4" id="KW-0479">Metal-binding</keyword>
<name>A0A8J6P458_9FIRM</name>
<keyword evidence="6" id="KW-1185">Reference proteome</keyword>
<sequence length="274" mass="30808">MTVGEIIRAIKEKSGADVSPQAGDRLICGSEQASVSKIATTFMATSEVIEQASKEGVDLIITHEPTYFTGPDRLDWLTEDPVYQEKQKLLDRTEINIWRFHDYMHLAKEGDLICRGMFQELGWKWDKQNIIGEGAGFKRFSADIPPVSLRELTASLKELFGLPALRVIGDPDLVCRRAGLLPGGVCTFLDYEELPMEAMEEERLDVILCGDILEWTIPSYVRDAAQMGMPRAMIILGHDRSEEAGMKHIIPWLQPLAPEIPIIFLESGDPFLYL</sequence>
<dbReference type="Gene3D" id="3.40.1390.30">
    <property type="entry name" value="NIF3 (NGG1p interacting factor 3)-like"/>
    <property type="match status" value="1"/>
</dbReference>
<dbReference type="GO" id="GO:0046872">
    <property type="term" value="F:metal ion binding"/>
    <property type="evidence" value="ECO:0007669"/>
    <property type="project" value="UniProtKB-KW"/>
</dbReference>
<feature type="binding site" evidence="4">
    <location>
        <position position="242"/>
    </location>
    <ligand>
        <name>a divalent metal cation</name>
        <dbReference type="ChEBI" id="CHEBI:60240"/>
        <label>1</label>
    </ligand>
</feature>
<comment type="similarity">
    <text evidence="1">Belongs to the GTP cyclohydrolase I type 2/NIF3 family.</text>
</comment>
<evidence type="ECO:0000256" key="1">
    <source>
        <dbReference type="ARBA" id="ARBA00006964"/>
    </source>
</evidence>
<evidence type="ECO:0000313" key="5">
    <source>
        <dbReference type="EMBL" id="MBC8610878.1"/>
    </source>
</evidence>
<dbReference type="Proteomes" id="UP000632659">
    <property type="component" value="Unassembled WGS sequence"/>
</dbReference>
<reference evidence="5" key="1">
    <citation type="submission" date="2020-08" db="EMBL/GenBank/DDBJ databases">
        <title>Genome public.</title>
        <authorList>
            <person name="Liu C."/>
            <person name="Sun Q."/>
        </authorList>
    </citation>
    <scope>NUCLEOTIDE SEQUENCE</scope>
    <source>
        <strain evidence="5">NSJ-15</strain>
    </source>
</reference>
<gene>
    <name evidence="5" type="ORF">H8702_07050</name>
</gene>
<organism evidence="5 6">
    <name type="scientific">Massiliimalia timonensis</name>
    <dbReference type="NCBI Taxonomy" id="1987501"/>
    <lineage>
        <taxon>Bacteria</taxon>
        <taxon>Bacillati</taxon>
        <taxon>Bacillota</taxon>
        <taxon>Clostridia</taxon>
        <taxon>Eubacteriales</taxon>
        <taxon>Oscillospiraceae</taxon>
        <taxon>Massiliimalia</taxon>
    </lineage>
</organism>
<evidence type="ECO:0000256" key="3">
    <source>
        <dbReference type="ARBA" id="ARBA00022723"/>
    </source>
</evidence>
<proteinExistence type="inferred from homology"/>
<evidence type="ECO:0000256" key="2">
    <source>
        <dbReference type="ARBA" id="ARBA00022112"/>
    </source>
</evidence>
<dbReference type="InterPro" id="IPR002678">
    <property type="entry name" value="DUF34/NIF3"/>
</dbReference>
<dbReference type="Pfam" id="PF01784">
    <property type="entry name" value="DUF34_NIF3"/>
    <property type="match status" value="1"/>
</dbReference>
<evidence type="ECO:0000256" key="4">
    <source>
        <dbReference type="PIRSR" id="PIRSR602678-1"/>
    </source>
</evidence>
<accession>A0A8J6P458</accession>
<dbReference type="SUPFAM" id="SSF102705">
    <property type="entry name" value="NIF3 (NGG1p interacting factor 3)-like"/>
    <property type="match status" value="1"/>
</dbReference>
<protein>
    <recommendedName>
        <fullName evidence="2">GTP cyclohydrolase 1 type 2 homolog</fullName>
    </recommendedName>
</protein>
<comment type="caution">
    <text evidence="5">The sequence shown here is derived from an EMBL/GenBank/DDBJ whole genome shotgun (WGS) entry which is preliminary data.</text>
</comment>
<feature type="binding site" evidence="4">
    <location>
        <position position="63"/>
    </location>
    <ligand>
        <name>a divalent metal cation</name>
        <dbReference type="ChEBI" id="CHEBI:60240"/>
        <label>1</label>
    </ligand>
</feature>
<dbReference type="PANTHER" id="PTHR13799">
    <property type="entry name" value="NGG1 INTERACTING FACTOR 3"/>
    <property type="match status" value="1"/>
</dbReference>
<dbReference type="GO" id="GO:0005737">
    <property type="term" value="C:cytoplasm"/>
    <property type="evidence" value="ECO:0007669"/>
    <property type="project" value="TreeGrafter"/>
</dbReference>
<dbReference type="EMBL" id="JACRTL010000003">
    <property type="protein sequence ID" value="MBC8610878.1"/>
    <property type="molecule type" value="Genomic_DNA"/>
</dbReference>
<dbReference type="InterPro" id="IPR036069">
    <property type="entry name" value="DUF34/NIF3_sf"/>
</dbReference>
<dbReference type="AlphaFoldDB" id="A0A8J6P458"/>
<dbReference type="PANTHER" id="PTHR13799:SF14">
    <property type="entry name" value="GTP CYCLOHYDROLASE 1 TYPE 2 HOMOLOG"/>
    <property type="match status" value="1"/>
</dbReference>
<dbReference type="RefSeq" id="WP_187536470.1">
    <property type="nucleotide sequence ID" value="NZ_JACRTL010000003.1"/>
</dbReference>
<feature type="binding site" evidence="4">
    <location>
        <position position="238"/>
    </location>
    <ligand>
        <name>a divalent metal cation</name>
        <dbReference type="ChEBI" id="CHEBI:60240"/>
        <label>1</label>
    </ligand>
</feature>
<evidence type="ECO:0000313" key="6">
    <source>
        <dbReference type="Proteomes" id="UP000632659"/>
    </source>
</evidence>